<reference evidence="17" key="1">
    <citation type="journal article" date="2013" name="Genetics">
        <title>The draft genome and transcriptome of Panagrellus redivivus are shaped by the harsh demands of a free-living lifestyle.</title>
        <authorList>
            <person name="Srinivasan J."/>
            <person name="Dillman A.R."/>
            <person name="Macchietto M.G."/>
            <person name="Heikkinen L."/>
            <person name="Lakso M."/>
            <person name="Fracchia K.M."/>
            <person name="Antoshechkin I."/>
            <person name="Mortazavi A."/>
            <person name="Wong G."/>
            <person name="Sternberg P.W."/>
        </authorList>
    </citation>
    <scope>NUCLEOTIDE SEQUENCE [LARGE SCALE GENOMIC DNA]</scope>
    <source>
        <strain evidence="17">MT8872</strain>
    </source>
</reference>
<dbReference type="InterPro" id="IPR001110">
    <property type="entry name" value="UPF0012_CS"/>
</dbReference>
<evidence type="ECO:0000256" key="6">
    <source>
        <dbReference type="ARBA" id="ARBA00023268"/>
    </source>
</evidence>
<feature type="domain" description="CN hydrolase" evidence="15">
    <location>
        <begin position="15"/>
        <end position="263"/>
    </location>
</feature>
<comment type="function">
    <text evidence="8">Cleaves A-5'-PPP-5'A to yield AMP and ADP.</text>
</comment>
<dbReference type="InterPro" id="IPR003010">
    <property type="entry name" value="C-N_Hydrolase"/>
</dbReference>
<dbReference type="InterPro" id="IPR045254">
    <property type="entry name" value="Nit1/2_C-N_Hydrolase"/>
</dbReference>
<feature type="active site" description="Tele-AMP-histidine intermediate" evidence="11">
    <location>
        <position position="393"/>
    </location>
</feature>
<dbReference type="PANTHER" id="PTHR23088">
    <property type="entry name" value="NITRILASE-RELATED"/>
    <property type="match status" value="1"/>
</dbReference>
<dbReference type="InterPro" id="IPR011146">
    <property type="entry name" value="HIT-like"/>
</dbReference>
<dbReference type="SUPFAM" id="SSF56317">
    <property type="entry name" value="Carbon-nitrogen hydrolase"/>
    <property type="match status" value="1"/>
</dbReference>
<keyword evidence="6" id="KW-0511">Multifunctional enzyme</keyword>
<dbReference type="PROSITE" id="PS01227">
    <property type="entry name" value="UPF0012"/>
    <property type="match status" value="1"/>
</dbReference>
<dbReference type="FunFam" id="3.30.428.10:FF:000011">
    <property type="entry name" value="Fragile histidine triad"/>
    <property type="match status" value="1"/>
</dbReference>
<dbReference type="Gene3D" id="3.60.110.10">
    <property type="entry name" value="Carbon-nitrogen hydrolase"/>
    <property type="match status" value="1"/>
</dbReference>
<protein>
    <recommendedName>
        <fullName evidence="10">Nitrilase and fragile histidine triad fusion protein NitFhit</fullName>
        <ecNumber evidence="3">3.6.1.29</ecNumber>
    </recommendedName>
</protein>
<dbReference type="EC" id="3.6.1.29" evidence="3"/>
<dbReference type="PROSITE" id="PS50263">
    <property type="entry name" value="CN_HYDROLASE"/>
    <property type="match status" value="1"/>
</dbReference>
<feature type="binding site" evidence="12">
    <location>
        <position position="324"/>
    </location>
    <ligand>
        <name>substrate</name>
    </ligand>
</feature>
<comment type="subunit">
    <text evidence="2">Homotetramer.</text>
</comment>
<feature type="binding site" evidence="12">
    <location>
        <position position="395"/>
    </location>
    <ligand>
        <name>substrate</name>
    </ligand>
</feature>
<feature type="short sequence motif" description="Histidine triad motif" evidence="14">
    <location>
        <begin position="391"/>
        <end position="395"/>
    </location>
</feature>
<dbReference type="WBParaSite" id="Pan_g3935.t1">
    <property type="protein sequence ID" value="Pan_g3935.t1"/>
    <property type="gene ID" value="Pan_g3935"/>
</dbReference>
<comment type="cofactor">
    <cofactor evidence="1">
        <name>Mn(2+)</name>
        <dbReference type="ChEBI" id="CHEBI:29035"/>
    </cofactor>
</comment>
<dbReference type="PROSITE" id="PS51084">
    <property type="entry name" value="HIT_2"/>
    <property type="match status" value="1"/>
</dbReference>
<evidence type="ECO:0000256" key="1">
    <source>
        <dbReference type="ARBA" id="ARBA00001936"/>
    </source>
</evidence>
<evidence type="ECO:0000256" key="8">
    <source>
        <dbReference type="ARBA" id="ARBA00057461"/>
    </source>
</evidence>
<dbReference type="AlphaFoldDB" id="A0A7E4VXA6"/>
<dbReference type="Gene3D" id="3.30.428.10">
    <property type="entry name" value="HIT-like"/>
    <property type="match status" value="1"/>
</dbReference>
<dbReference type="Proteomes" id="UP000492821">
    <property type="component" value="Unassembled WGS sequence"/>
</dbReference>
<evidence type="ECO:0000256" key="11">
    <source>
        <dbReference type="PIRSR" id="PIRSR639383-1"/>
    </source>
</evidence>
<evidence type="ECO:0000256" key="9">
    <source>
        <dbReference type="ARBA" id="ARBA00061127"/>
    </source>
</evidence>
<dbReference type="GO" id="GO:0006139">
    <property type="term" value="P:nucleobase-containing compound metabolic process"/>
    <property type="evidence" value="ECO:0007669"/>
    <property type="project" value="TreeGrafter"/>
</dbReference>
<evidence type="ECO:0000259" key="15">
    <source>
        <dbReference type="PROSITE" id="PS50263"/>
    </source>
</evidence>
<dbReference type="InterPro" id="IPR036265">
    <property type="entry name" value="HIT-like_sf"/>
</dbReference>
<dbReference type="Pfam" id="PF00795">
    <property type="entry name" value="CN_hydrolase"/>
    <property type="match status" value="1"/>
</dbReference>
<feature type="binding site" evidence="12">
    <location>
        <position position="380"/>
    </location>
    <ligand>
        <name>substrate</name>
    </ligand>
</feature>
<evidence type="ECO:0000313" key="18">
    <source>
        <dbReference type="WBParaSite" id="Pan_g3935.t1"/>
    </source>
</evidence>
<dbReference type="GO" id="GO:0047710">
    <property type="term" value="F:bis(5'-adenosyl)-triphosphatase activity"/>
    <property type="evidence" value="ECO:0007669"/>
    <property type="project" value="UniProtKB-EC"/>
</dbReference>
<accession>A0A7E4VXA6</accession>
<dbReference type="CDD" id="cd01275">
    <property type="entry name" value="FHIT"/>
    <property type="match status" value="1"/>
</dbReference>
<dbReference type="CDD" id="cd07572">
    <property type="entry name" value="nit"/>
    <property type="match status" value="1"/>
</dbReference>
<evidence type="ECO:0000256" key="10">
    <source>
        <dbReference type="ARBA" id="ARBA00069577"/>
    </source>
</evidence>
<organism evidence="17 18">
    <name type="scientific">Panagrellus redivivus</name>
    <name type="common">Microworm</name>
    <dbReference type="NCBI Taxonomy" id="6233"/>
    <lineage>
        <taxon>Eukaryota</taxon>
        <taxon>Metazoa</taxon>
        <taxon>Ecdysozoa</taxon>
        <taxon>Nematoda</taxon>
        <taxon>Chromadorea</taxon>
        <taxon>Rhabditida</taxon>
        <taxon>Tylenchina</taxon>
        <taxon>Panagrolaimomorpha</taxon>
        <taxon>Panagrolaimoidea</taxon>
        <taxon>Panagrolaimidae</taxon>
        <taxon>Panagrellus</taxon>
    </lineage>
</organism>
<comment type="catalytic activity">
    <reaction evidence="7">
        <text>P(1),P(3)-bis(5'-adenosyl) triphosphate + H2O = AMP + ADP + 2 H(+)</text>
        <dbReference type="Rhea" id="RHEA:13893"/>
        <dbReference type="ChEBI" id="CHEBI:15377"/>
        <dbReference type="ChEBI" id="CHEBI:15378"/>
        <dbReference type="ChEBI" id="CHEBI:58529"/>
        <dbReference type="ChEBI" id="CHEBI:456215"/>
        <dbReference type="ChEBI" id="CHEBI:456216"/>
        <dbReference type="EC" id="3.6.1.29"/>
    </reaction>
</comment>
<dbReference type="PANTHER" id="PTHR23088:SF27">
    <property type="entry name" value="DEAMINATED GLUTATHIONE AMIDASE"/>
    <property type="match status" value="1"/>
</dbReference>
<sequence>MPFLTRIMHRIVKNPKVAVCQLTVNHLKDENSSKCHELIAQAKDSGCEMVFFPECSDYIGRSKDEALSLAEPVTSGAIKSFTEYAEKHKIWVSVGGFHNRKHDDVLPSNTHVIINSNGEIVSQYDKLHQFNIDIPGKVRLLEREFSSEGSKLIPPVETPIGRVGLAICYDLRFPELSIYNRISGADILTFPAAFTVPTGMAHWEVLLRARAIENQCYVIAAAQYGKHNDNRSSYGHAMIVDPYGKVVAQCSDKEGLAIAEIDLDYQNQIRQNLDVFSHRRNDLYSIYYKERLEVDAVSPALFGAIEIPPSQIFYRSRLSFAFVNLKPILPGHVLISPTRVVERLSDLTTAENSDLMNTVQLVQKMLEKHYNNGGYTVSIQDGVVAGQTIPHVHVHTIPRSARDFGGETDKVYAVLDSNDRPSRTTEEMAAEAEVYRKIMYE</sequence>
<evidence type="ECO:0000313" key="17">
    <source>
        <dbReference type="Proteomes" id="UP000492821"/>
    </source>
</evidence>
<keyword evidence="17" id="KW-1185">Reference proteome</keyword>
<evidence type="ECO:0000259" key="16">
    <source>
        <dbReference type="PROSITE" id="PS51084"/>
    </source>
</evidence>
<reference evidence="18" key="2">
    <citation type="submission" date="2020-10" db="UniProtKB">
        <authorList>
            <consortium name="WormBaseParasite"/>
        </authorList>
    </citation>
    <scope>IDENTIFICATION</scope>
</reference>
<dbReference type="GO" id="GO:0016811">
    <property type="term" value="F:hydrolase activity, acting on carbon-nitrogen (but not peptide) bonds, in linear amides"/>
    <property type="evidence" value="ECO:0007669"/>
    <property type="project" value="InterPro"/>
</dbReference>
<evidence type="ECO:0000256" key="12">
    <source>
        <dbReference type="PIRSR" id="PIRSR639383-2"/>
    </source>
</evidence>
<evidence type="ECO:0000256" key="3">
    <source>
        <dbReference type="ARBA" id="ARBA00012377"/>
    </source>
</evidence>
<feature type="site" description="Important for induction of apoptosis" evidence="13">
    <location>
        <position position="412"/>
    </location>
</feature>
<dbReference type="Pfam" id="PF01230">
    <property type="entry name" value="HIT"/>
    <property type="match status" value="1"/>
</dbReference>
<evidence type="ECO:0000256" key="13">
    <source>
        <dbReference type="PIRSR" id="PIRSR639383-3"/>
    </source>
</evidence>
<comment type="similarity">
    <text evidence="9">In the N-terminal section; belongs to the UPF0012 family.</text>
</comment>
<dbReference type="FunFam" id="3.60.110.10:FF:000005">
    <property type="entry name" value="nitrilase homolog 1 isoform X1"/>
    <property type="match status" value="1"/>
</dbReference>
<keyword evidence="4" id="KW-0547">Nucleotide-binding</keyword>
<dbReference type="GO" id="GO:0000166">
    <property type="term" value="F:nucleotide binding"/>
    <property type="evidence" value="ECO:0007669"/>
    <property type="project" value="UniProtKB-KW"/>
</dbReference>
<evidence type="ECO:0000256" key="4">
    <source>
        <dbReference type="ARBA" id="ARBA00022741"/>
    </source>
</evidence>
<dbReference type="SUPFAM" id="SSF54197">
    <property type="entry name" value="HIT-like"/>
    <property type="match status" value="1"/>
</dbReference>
<evidence type="ECO:0000256" key="14">
    <source>
        <dbReference type="PROSITE-ProRule" id="PRU00464"/>
    </source>
</evidence>
<evidence type="ECO:0000256" key="7">
    <source>
        <dbReference type="ARBA" id="ARBA00047780"/>
    </source>
</evidence>
<feature type="domain" description="HIT" evidence="16">
    <location>
        <begin position="298"/>
        <end position="406"/>
    </location>
</feature>
<evidence type="ECO:0000256" key="5">
    <source>
        <dbReference type="ARBA" id="ARBA00022801"/>
    </source>
</evidence>
<name>A0A7E4VXA6_PANRE</name>
<keyword evidence="5" id="KW-0378">Hydrolase</keyword>
<proteinExistence type="inferred from homology"/>
<dbReference type="InterPro" id="IPR039383">
    <property type="entry name" value="FHIT"/>
</dbReference>
<evidence type="ECO:0000256" key="2">
    <source>
        <dbReference type="ARBA" id="ARBA00011881"/>
    </source>
</evidence>
<dbReference type="InterPro" id="IPR036526">
    <property type="entry name" value="C-N_Hydrolase_sf"/>
</dbReference>